<dbReference type="OrthoDB" id="3196337at2"/>
<dbReference type="Gene3D" id="3.60.15.10">
    <property type="entry name" value="Ribonuclease Z/Hydroxyacylglutathione hydrolase-like"/>
    <property type="match status" value="1"/>
</dbReference>
<dbReference type="SUPFAM" id="SSF56281">
    <property type="entry name" value="Metallo-hydrolase/oxidoreductase"/>
    <property type="match status" value="1"/>
</dbReference>
<evidence type="ECO:0000313" key="6">
    <source>
        <dbReference type="EMBL" id="SDT26296.1"/>
    </source>
</evidence>
<dbReference type="STRING" id="117157.SAMN04489717_5765"/>
<dbReference type="PANTHER" id="PTHR42978">
    <property type="entry name" value="QUORUM-QUENCHING LACTONASE YTNP-RELATED-RELATED"/>
    <property type="match status" value="1"/>
</dbReference>
<evidence type="ECO:0000256" key="3">
    <source>
        <dbReference type="ARBA" id="ARBA00022723"/>
    </source>
</evidence>
<evidence type="ECO:0000256" key="1">
    <source>
        <dbReference type="ARBA" id="ARBA00001947"/>
    </source>
</evidence>
<dbReference type="AlphaFoldDB" id="A0A1H1YZC5"/>
<evidence type="ECO:0000256" key="4">
    <source>
        <dbReference type="ARBA" id="ARBA00022801"/>
    </source>
</evidence>
<gene>
    <name evidence="6" type="ORF">SAMN04489717_5765</name>
</gene>
<proteinExistence type="inferred from homology"/>
<dbReference type="InterPro" id="IPR051013">
    <property type="entry name" value="MBL_superfamily_lactonases"/>
</dbReference>
<evidence type="ECO:0000313" key="7">
    <source>
        <dbReference type="Proteomes" id="UP000198983"/>
    </source>
</evidence>
<evidence type="ECO:0000256" key="2">
    <source>
        <dbReference type="ARBA" id="ARBA00007749"/>
    </source>
</evidence>
<keyword evidence="3" id="KW-0479">Metal-binding</keyword>
<evidence type="ECO:0000256" key="5">
    <source>
        <dbReference type="ARBA" id="ARBA00022833"/>
    </source>
</evidence>
<sequence length="257" mass="28890">MSEFRVDVLPLGRGDVPGPELFWMSGWDEWHTLLFQSVLLRGDGVTALVNTGPARDLEPMNAHWEKVLGARARMRREPGEFVVDQLARFGLAPEDVTHVVLTPLQLYTVSNVALFTNARICVAERGWVHFHTTHAHPHDNRATSLPDDVLVHLVTEAWPRVRLLADEDELAPGLRTWWSGVHHRASVVVEADTPRGVVAISDSFFVLDNVEKNIPIGINENMYEAIAAYERVRRTADVIVPLYDPRNLERFAGGRVA</sequence>
<dbReference type="Proteomes" id="UP000198983">
    <property type="component" value="Chromosome I"/>
</dbReference>
<comment type="similarity">
    <text evidence="2">Belongs to the metallo-beta-lactamase superfamily.</text>
</comment>
<keyword evidence="5" id="KW-0862">Zinc</keyword>
<dbReference type="RefSeq" id="WP_092658456.1">
    <property type="nucleotide sequence ID" value="NZ_LT629732.1"/>
</dbReference>
<dbReference type="GO" id="GO:0046872">
    <property type="term" value="F:metal ion binding"/>
    <property type="evidence" value="ECO:0007669"/>
    <property type="project" value="UniProtKB-KW"/>
</dbReference>
<dbReference type="InterPro" id="IPR036866">
    <property type="entry name" value="RibonucZ/Hydroxyglut_hydro"/>
</dbReference>
<organism evidence="6 7">
    <name type="scientific">Actinopolymorpha singaporensis</name>
    <dbReference type="NCBI Taxonomy" id="117157"/>
    <lineage>
        <taxon>Bacteria</taxon>
        <taxon>Bacillati</taxon>
        <taxon>Actinomycetota</taxon>
        <taxon>Actinomycetes</taxon>
        <taxon>Propionibacteriales</taxon>
        <taxon>Actinopolymorphaceae</taxon>
        <taxon>Actinopolymorpha</taxon>
    </lineage>
</organism>
<keyword evidence="4" id="KW-0378">Hydrolase</keyword>
<keyword evidence="7" id="KW-1185">Reference proteome</keyword>
<dbReference type="GO" id="GO:0016787">
    <property type="term" value="F:hydrolase activity"/>
    <property type="evidence" value="ECO:0007669"/>
    <property type="project" value="UniProtKB-KW"/>
</dbReference>
<dbReference type="PANTHER" id="PTHR42978:SF2">
    <property type="entry name" value="102 KBASES UNSTABLE REGION: FROM 1 TO 119443"/>
    <property type="match status" value="1"/>
</dbReference>
<reference evidence="6 7" key="1">
    <citation type="submission" date="2016-10" db="EMBL/GenBank/DDBJ databases">
        <authorList>
            <person name="de Groot N.N."/>
        </authorList>
    </citation>
    <scope>NUCLEOTIDE SEQUENCE [LARGE SCALE GENOMIC DNA]</scope>
    <source>
        <strain evidence="6 7">DSM 22024</strain>
    </source>
</reference>
<protein>
    <submittedName>
        <fullName evidence="6">Uncharacterized protein</fullName>
    </submittedName>
</protein>
<name>A0A1H1YZC5_9ACTN</name>
<comment type="cofactor">
    <cofactor evidence="1">
        <name>Zn(2+)</name>
        <dbReference type="ChEBI" id="CHEBI:29105"/>
    </cofactor>
</comment>
<dbReference type="EMBL" id="LT629732">
    <property type="protein sequence ID" value="SDT26296.1"/>
    <property type="molecule type" value="Genomic_DNA"/>
</dbReference>
<accession>A0A1H1YZC5</accession>